<dbReference type="GeneID" id="7171466"/>
<dbReference type="GO" id="GO:0005524">
    <property type="term" value="F:ATP binding"/>
    <property type="evidence" value="ECO:0007669"/>
    <property type="project" value="UniProtKB-KW"/>
</dbReference>
<dbReference type="InterPro" id="IPR003593">
    <property type="entry name" value="AAA+_ATPase"/>
</dbReference>
<dbReference type="Pfam" id="PF00005">
    <property type="entry name" value="ABC_tran"/>
    <property type="match status" value="1"/>
</dbReference>
<gene>
    <name evidence="6" type="ordered locus">DKAM_1433</name>
</gene>
<protein>
    <submittedName>
        <fullName evidence="6">ABC-type cobalamin/Fe3+-siderophores transport systems, ATPase component</fullName>
    </submittedName>
</protein>
<accession>B8D6M8</accession>
<evidence type="ECO:0000256" key="2">
    <source>
        <dbReference type="ARBA" id="ARBA00022741"/>
    </source>
</evidence>
<dbReference type="Proteomes" id="UP000006903">
    <property type="component" value="Chromosome"/>
</dbReference>
<dbReference type="SUPFAM" id="SSF52540">
    <property type="entry name" value="P-loop containing nucleoside triphosphate hydrolases"/>
    <property type="match status" value="1"/>
</dbReference>
<dbReference type="PANTHER" id="PTHR42794:SF1">
    <property type="entry name" value="HEMIN IMPORT ATP-BINDING PROTEIN HMUV"/>
    <property type="match status" value="1"/>
</dbReference>
<dbReference type="InterPro" id="IPR027417">
    <property type="entry name" value="P-loop_NTPase"/>
</dbReference>
<dbReference type="CDD" id="cd03214">
    <property type="entry name" value="ABC_Iron-Siderophores_B12_Hemin"/>
    <property type="match status" value="1"/>
</dbReference>
<dbReference type="eggNOG" id="arCOG00198">
    <property type="taxonomic scope" value="Archaea"/>
</dbReference>
<dbReference type="PANTHER" id="PTHR42794">
    <property type="entry name" value="HEMIN IMPORT ATP-BINDING PROTEIN HMUV"/>
    <property type="match status" value="1"/>
</dbReference>
<organism evidence="6 7">
    <name type="scientific">Desulfurococcus amylolyticus (strain DSM 18924 / JCM 16383 / VKM B-2413 / 1221n)</name>
    <name type="common">Desulfurococcus kamchatkensis</name>
    <dbReference type="NCBI Taxonomy" id="490899"/>
    <lineage>
        <taxon>Archaea</taxon>
        <taxon>Thermoproteota</taxon>
        <taxon>Thermoprotei</taxon>
        <taxon>Desulfurococcales</taxon>
        <taxon>Desulfurococcaceae</taxon>
        <taxon>Desulfurococcus</taxon>
    </lineage>
</organism>
<dbReference type="FunFam" id="3.40.50.300:FF:000134">
    <property type="entry name" value="Iron-enterobactin ABC transporter ATP-binding protein"/>
    <property type="match status" value="1"/>
</dbReference>
<dbReference type="PROSITE" id="PS00211">
    <property type="entry name" value="ABC_TRANSPORTER_1"/>
    <property type="match status" value="1"/>
</dbReference>
<dbReference type="PROSITE" id="PS50893">
    <property type="entry name" value="ABC_TRANSPORTER_2"/>
    <property type="match status" value="1"/>
</dbReference>
<dbReference type="InterPro" id="IPR017871">
    <property type="entry name" value="ABC_transporter-like_CS"/>
</dbReference>
<dbReference type="RefSeq" id="WP_012609100.1">
    <property type="nucleotide sequence ID" value="NC_011766.1"/>
</dbReference>
<dbReference type="Gene3D" id="3.40.50.300">
    <property type="entry name" value="P-loop containing nucleotide triphosphate hydrolases"/>
    <property type="match status" value="1"/>
</dbReference>
<keyword evidence="4" id="KW-1278">Translocase</keyword>
<dbReference type="HOGENOM" id="CLU_000604_1_11_2"/>
<keyword evidence="1" id="KW-0813">Transport</keyword>
<dbReference type="InterPro" id="IPR003439">
    <property type="entry name" value="ABC_transporter-like_ATP-bd"/>
</dbReference>
<dbReference type="KEGG" id="dka:DKAM_1433"/>
<name>B8D6M8_DESA1</name>
<keyword evidence="3" id="KW-0067">ATP-binding</keyword>
<keyword evidence="2" id="KW-0547">Nucleotide-binding</keyword>
<reference evidence="6 7" key="1">
    <citation type="journal article" date="2009" name="J. Bacteriol.">
        <title>Complete genome sequence of the anaerobic, protein-degrading hyperthermophilic crenarchaeon Desulfurococcus kamchatkensis.</title>
        <authorList>
            <person name="Ravin N.V."/>
            <person name="Mardanov A.V."/>
            <person name="Beletsky A.V."/>
            <person name="Kublanov I.V."/>
            <person name="Kolganova T.V."/>
            <person name="Lebedinsky A.V."/>
            <person name="Chernyh N.A."/>
            <person name="Bonch-Osmolovskaya E.A."/>
            <person name="Skryabin K.G."/>
        </authorList>
    </citation>
    <scope>NUCLEOTIDE SEQUENCE [LARGE SCALE GENOMIC DNA]</scope>
    <source>
        <strain evidence="7">DSM 18924 / JCM 16383 / VKM B-2413 / 1221n</strain>
    </source>
</reference>
<dbReference type="GO" id="GO:0016887">
    <property type="term" value="F:ATP hydrolysis activity"/>
    <property type="evidence" value="ECO:0007669"/>
    <property type="project" value="InterPro"/>
</dbReference>
<evidence type="ECO:0000313" key="7">
    <source>
        <dbReference type="Proteomes" id="UP000006903"/>
    </source>
</evidence>
<dbReference type="STRING" id="490899.DKAM_1433"/>
<dbReference type="SMART" id="SM00382">
    <property type="entry name" value="AAA"/>
    <property type="match status" value="1"/>
</dbReference>
<evidence type="ECO:0000256" key="1">
    <source>
        <dbReference type="ARBA" id="ARBA00022448"/>
    </source>
</evidence>
<evidence type="ECO:0000256" key="3">
    <source>
        <dbReference type="ARBA" id="ARBA00022840"/>
    </source>
</evidence>
<evidence type="ECO:0000313" key="6">
    <source>
        <dbReference type="EMBL" id="ACL11759.1"/>
    </source>
</evidence>
<evidence type="ECO:0000256" key="4">
    <source>
        <dbReference type="ARBA" id="ARBA00022967"/>
    </source>
</evidence>
<feature type="domain" description="ABC transporter" evidence="5">
    <location>
        <begin position="4"/>
        <end position="238"/>
    </location>
</feature>
<dbReference type="AlphaFoldDB" id="B8D6M8"/>
<sequence>MVVIRVANVDVRYNCIRALQDISIDIYEGEVVAVVGPNGSGKTTLLKTVDGILRPTKGSVYIDMKNILTIPRREVAKKISLVTQLTYVAPGVKVIDFVLTGRRPHIDFAPTRRDLEISISALSAVRADSLAERDLTELSSGEFQRVLIARALAAEPKVLLLDEPTSNLDLLFQIEILNLIKSLSVDRRLTVMMSLHDLTQAYRFSDKVIILKNGRVYAVGEPDKVLNEEIIEKVYGVKVMINKDLKAVIPLV</sequence>
<dbReference type="EMBL" id="CP001140">
    <property type="protein sequence ID" value="ACL11759.1"/>
    <property type="molecule type" value="Genomic_DNA"/>
</dbReference>
<evidence type="ECO:0000259" key="5">
    <source>
        <dbReference type="PROSITE" id="PS50893"/>
    </source>
</evidence>
<proteinExistence type="predicted"/>